<reference evidence="2" key="1">
    <citation type="journal article" date="2019" name="Int. J. Syst. Evol. Microbiol.">
        <title>The Global Catalogue of Microorganisms (GCM) 10K type strain sequencing project: providing services to taxonomists for standard genome sequencing and annotation.</title>
        <authorList>
            <consortium name="The Broad Institute Genomics Platform"/>
            <consortium name="The Broad Institute Genome Sequencing Center for Infectious Disease"/>
            <person name="Wu L."/>
            <person name="Ma J."/>
        </authorList>
    </citation>
    <scope>NUCLEOTIDE SEQUENCE [LARGE SCALE GENOMIC DNA]</scope>
    <source>
        <strain evidence="2">KCTC 52039</strain>
    </source>
</reference>
<dbReference type="Proteomes" id="UP001595547">
    <property type="component" value="Unassembled WGS sequence"/>
</dbReference>
<protein>
    <recommendedName>
        <fullName evidence="3">Glycerol-3-phosphate dehydrogenase</fullName>
    </recommendedName>
</protein>
<dbReference type="RefSeq" id="WP_380071372.1">
    <property type="nucleotide sequence ID" value="NZ_JBHRTO010000001.1"/>
</dbReference>
<accession>A0ABV7IWH7</accession>
<dbReference type="EMBL" id="JBHRTO010000001">
    <property type="protein sequence ID" value="MFC3179741.1"/>
    <property type="molecule type" value="Genomic_DNA"/>
</dbReference>
<comment type="caution">
    <text evidence="1">The sequence shown here is derived from an EMBL/GenBank/DDBJ whole genome shotgun (WGS) entry which is preliminary data.</text>
</comment>
<proteinExistence type="predicted"/>
<evidence type="ECO:0000313" key="2">
    <source>
        <dbReference type="Proteomes" id="UP001595547"/>
    </source>
</evidence>
<evidence type="ECO:0008006" key="3">
    <source>
        <dbReference type="Google" id="ProtNLM"/>
    </source>
</evidence>
<sequence length="263" mass="27967">MSEPLSSTEIEDVLSSIRRLVSDETRPTPKPVAVAGDKLILTPALRVVQTGPAAEAPAGDTMPMFVAVPRSNLMDAPRGGLGDVVASVGAAVDESPDDWEAETGDTAPQPDLAADVAAANPWALPMEQAFAEDSEVADATPTDHFEYHPAEPAPTPAWAQAVEAAQDDDDIASTAPLQGTVEPDPVWADAAEASVLAELAQSDADADDAYDQGMRFDEDVLRELVRDMLREELAGKMGERITRNIRKLVRAEIARALAAQEFE</sequence>
<organism evidence="1 2">
    <name type="scientific">Cypionkella sinensis</name>
    <dbReference type="NCBI Taxonomy" id="1756043"/>
    <lineage>
        <taxon>Bacteria</taxon>
        <taxon>Pseudomonadati</taxon>
        <taxon>Pseudomonadota</taxon>
        <taxon>Alphaproteobacteria</taxon>
        <taxon>Rhodobacterales</taxon>
        <taxon>Paracoccaceae</taxon>
        <taxon>Cypionkella</taxon>
    </lineage>
</organism>
<name>A0ABV7IWH7_9RHOB</name>
<gene>
    <name evidence="1" type="ORF">ACFOGH_01965</name>
</gene>
<evidence type="ECO:0000313" key="1">
    <source>
        <dbReference type="EMBL" id="MFC3179741.1"/>
    </source>
</evidence>
<keyword evidence="2" id="KW-1185">Reference proteome</keyword>